<reference evidence="4" key="1">
    <citation type="journal article" date="2019" name="Int. J. Syst. Evol. Microbiol.">
        <title>The Global Catalogue of Microorganisms (GCM) 10K type strain sequencing project: providing services to taxonomists for standard genome sequencing and annotation.</title>
        <authorList>
            <consortium name="The Broad Institute Genomics Platform"/>
            <consortium name="The Broad Institute Genome Sequencing Center for Infectious Disease"/>
            <person name="Wu L."/>
            <person name="Ma J."/>
        </authorList>
    </citation>
    <scope>NUCLEOTIDE SEQUENCE [LARGE SCALE GENOMIC DNA]</scope>
    <source>
        <strain evidence="4">NBRC 108730</strain>
    </source>
</reference>
<dbReference type="EMBL" id="BSUZ01000001">
    <property type="protein sequence ID" value="GMA86066.1"/>
    <property type="molecule type" value="Genomic_DNA"/>
</dbReference>
<accession>A0ABQ6JD02</accession>
<dbReference type="InterPro" id="IPR000182">
    <property type="entry name" value="GNAT_dom"/>
</dbReference>
<evidence type="ECO:0000256" key="1">
    <source>
        <dbReference type="ARBA" id="ARBA00022679"/>
    </source>
</evidence>
<gene>
    <name evidence="3" type="ORF">GCM10025868_13160</name>
</gene>
<proteinExistence type="predicted"/>
<dbReference type="CDD" id="cd04301">
    <property type="entry name" value="NAT_SF"/>
    <property type="match status" value="1"/>
</dbReference>
<name>A0ABQ6JD02_9ACTN</name>
<dbReference type="Pfam" id="PF13508">
    <property type="entry name" value="Acetyltransf_7"/>
    <property type="match status" value="1"/>
</dbReference>
<feature type="domain" description="N-acetyltransferase" evidence="2">
    <location>
        <begin position="50"/>
        <end position="141"/>
    </location>
</feature>
<evidence type="ECO:0000313" key="4">
    <source>
        <dbReference type="Proteomes" id="UP001157017"/>
    </source>
</evidence>
<keyword evidence="4" id="KW-1185">Reference proteome</keyword>
<dbReference type="InterPro" id="IPR050769">
    <property type="entry name" value="NAT_camello-type"/>
</dbReference>
<comment type="caution">
    <text evidence="3">The sequence shown here is derived from an EMBL/GenBank/DDBJ whole genome shotgun (WGS) entry which is preliminary data.</text>
</comment>
<dbReference type="InterPro" id="IPR016181">
    <property type="entry name" value="Acyl_CoA_acyltransferase"/>
</dbReference>
<dbReference type="SUPFAM" id="SSF55729">
    <property type="entry name" value="Acyl-CoA N-acyltransferases (Nat)"/>
    <property type="match status" value="1"/>
</dbReference>
<evidence type="ECO:0000313" key="3">
    <source>
        <dbReference type="EMBL" id="GMA86066.1"/>
    </source>
</evidence>
<dbReference type="Gene3D" id="3.40.630.30">
    <property type="match status" value="1"/>
</dbReference>
<dbReference type="Proteomes" id="UP001157017">
    <property type="component" value="Unassembled WGS sequence"/>
</dbReference>
<evidence type="ECO:0000259" key="2">
    <source>
        <dbReference type="PROSITE" id="PS51186"/>
    </source>
</evidence>
<dbReference type="PANTHER" id="PTHR13947">
    <property type="entry name" value="GNAT FAMILY N-ACETYLTRANSFERASE"/>
    <property type="match status" value="1"/>
</dbReference>
<organism evidence="3 4">
    <name type="scientific">Angustibacter aerolatus</name>
    <dbReference type="NCBI Taxonomy" id="1162965"/>
    <lineage>
        <taxon>Bacteria</taxon>
        <taxon>Bacillati</taxon>
        <taxon>Actinomycetota</taxon>
        <taxon>Actinomycetes</taxon>
        <taxon>Kineosporiales</taxon>
        <taxon>Kineosporiaceae</taxon>
    </lineage>
</organism>
<protein>
    <submittedName>
        <fullName evidence="3">N-acetyltransferase</fullName>
    </submittedName>
</protein>
<sequence length="151" mass="16081">MQRAAFVGEALLQGTPVLPPLTEPLDSVRAAVASPDVVVLAALDERPGGGERVVGSVRVRVENGTGHVGRIAVAPDQQGRGVGSRLLEAAHDAVDVERFELFTGAVSASNLAWYERRGYQRVREGHDEHGIDVVVMQRPAGYQPPTARPTA</sequence>
<keyword evidence="1" id="KW-0808">Transferase</keyword>
<dbReference type="PROSITE" id="PS51186">
    <property type="entry name" value="GNAT"/>
    <property type="match status" value="1"/>
</dbReference>
<dbReference type="PANTHER" id="PTHR13947:SF37">
    <property type="entry name" value="LD18367P"/>
    <property type="match status" value="1"/>
</dbReference>